<name>A0ABW4JWD3_9HYPH</name>
<gene>
    <name evidence="1" type="ORF">ACFSC7_10770</name>
</gene>
<accession>A0ABW4JWD3</accession>
<organism evidence="1 2">
    <name type="scientific">Roseibium aestuarii</name>
    <dbReference type="NCBI Taxonomy" id="2600299"/>
    <lineage>
        <taxon>Bacteria</taxon>
        <taxon>Pseudomonadati</taxon>
        <taxon>Pseudomonadota</taxon>
        <taxon>Alphaproteobacteria</taxon>
        <taxon>Hyphomicrobiales</taxon>
        <taxon>Stappiaceae</taxon>
        <taxon>Roseibium</taxon>
    </lineage>
</organism>
<reference evidence="2" key="1">
    <citation type="journal article" date="2019" name="Int. J. Syst. Evol. Microbiol.">
        <title>The Global Catalogue of Microorganisms (GCM) 10K type strain sequencing project: providing services to taxonomists for standard genome sequencing and annotation.</title>
        <authorList>
            <consortium name="The Broad Institute Genomics Platform"/>
            <consortium name="The Broad Institute Genome Sequencing Center for Infectious Disease"/>
            <person name="Wu L."/>
            <person name="Ma J."/>
        </authorList>
    </citation>
    <scope>NUCLEOTIDE SEQUENCE [LARGE SCALE GENOMIC DNA]</scope>
    <source>
        <strain evidence="2">JCM 3369</strain>
    </source>
</reference>
<keyword evidence="2" id="KW-1185">Reference proteome</keyword>
<evidence type="ECO:0000313" key="1">
    <source>
        <dbReference type="EMBL" id="MFD1695999.1"/>
    </source>
</evidence>
<protein>
    <submittedName>
        <fullName evidence="1">DUF429 domain-containing protein</fullName>
    </submittedName>
</protein>
<proteinExistence type="predicted"/>
<sequence>MADSGPPLLVAGVDGCKEGWICVVFPLDRPAEARSLRVEHFRDLLELDPAPAVIAVDMPIGLPDRLTPKGRGPEQAVRPLLGARQSSVFTVPSRGAVFCDDYRAACDVALATSEPPRKVSKQCFHLFPKIRELDALMTPQREAQIYEAHPEVAFWRLNGDAPMSLPKKVKGAANGPGLDQRAALLVSHGYSQAFLDAARPKGVGRDDLLDAAVNGLVAQRIVKGEALPFPDPFERDGKGLRMAIWA</sequence>
<dbReference type="Pfam" id="PF04250">
    <property type="entry name" value="DUF429"/>
    <property type="match status" value="1"/>
</dbReference>
<dbReference type="RefSeq" id="WP_149894042.1">
    <property type="nucleotide sequence ID" value="NZ_JBHUFA010000003.1"/>
</dbReference>
<dbReference type="InterPro" id="IPR007362">
    <property type="entry name" value="DUF429"/>
</dbReference>
<dbReference type="Proteomes" id="UP001597327">
    <property type="component" value="Unassembled WGS sequence"/>
</dbReference>
<comment type="caution">
    <text evidence="1">The sequence shown here is derived from an EMBL/GenBank/DDBJ whole genome shotgun (WGS) entry which is preliminary data.</text>
</comment>
<dbReference type="EMBL" id="JBHUFA010000003">
    <property type="protein sequence ID" value="MFD1695999.1"/>
    <property type="molecule type" value="Genomic_DNA"/>
</dbReference>
<evidence type="ECO:0000313" key="2">
    <source>
        <dbReference type="Proteomes" id="UP001597327"/>
    </source>
</evidence>